<dbReference type="GO" id="GO:0031012">
    <property type="term" value="C:extracellular matrix"/>
    <property type="evidence" value="ECO:0007669"/>
    <property type="project" value="TreeGrafter"/>
</dbReference>
<feature type="compositionally biased region" description="Basic and acidic residues" evidence="1">
    <location>
        <begin position="479"/>
        <end position="498"/>
    </location>
</feature>
<feature type="compositionally biased region" description="Basic residues" evidence="1">
    <location>
        <begin position="575"/>
        <end position="587"/>
    </location>
</feature>
<dbReference type="Proteomes" id="UP000295264">
    <property type="component" value="Unassembled WGS sequence"/>
</dbReference>
<feature type="compositionally biased region" description="Low complexity" evidence="1">
    <location>
        <begin position="362"/>
        <end position="374"/>
    </location>
</feature>
<dbReference type="Pfam" id="PF07175">
    <property type="entry name" value="Osteoregulin"/>
    <property type="match status" value="1"/>
</dbReference>
<keyword evidence="3" id="KW-1185">Reference proteome</keyword>
<feature type="compositionally biased region" description="Basic and acidic residues" evidence="1">
    <location>
        <begin position="377"/>
        <end position="391"/>
    </location>
</feature>
<feature type="region of interest" description="Disordered" evidence="1">
    <location>
        <begin position="342"/>
        <end position="636"/>
    </location>
</feature>
<dbReference type="AlphaFoldDB" id="A0A484GH19"/>
<evidence type="ECO:0008006" key="4">
    <source>
        <dbReference type="Google" id="ProtNLM"/>
    </source>
</evidence>
<feature type="compositionally biased region" description="Basic residues" evidence="1">
    <location>
        <begin position="605"/>
        <end position="617"/>
    </location>
</feature>
<feature type="region of interest" description="Disordered" evidence="1">
    <location>
        <begin position="145"/>
        <end position="244"/>
    </location>
</feature>
<comment type="caution">
    <text evidence="2">The sequence shown here is derived from an EMBL/GenBank/DDBJ whole genome shotgun (WGS) entry which is preliminary data.</text>
</comment>
<feature type="compositionally biased region" description="Basic and acidic residues" evidence="1">
    <location>
        <begin position="145"/>
        <end position="156"/>
    </location>
</feature>
<organism evidence="2 3">
    <name type="scientific">Sousa chinensis</name>
    <name type="common">Indo-pacific humpbacked dolphin</name>
    <name type="synonym">Steno chinensis</name>
    <dbReference type="NCBI Taxonomy" id="103600"/>
    <lineage>
        <taxon>Eukaryota</taxon>
        <taxon>Metazoa</taxon>
        <taxon>Chordata</taxon>
        <taxon>Craniata</taxon>
        <taxon>Vertebrata</taxon>
        <taxon>Euteleostomi</taxon>
        <taxon>Mammalia</taxon>
        <taxon>Eutheria</taxon>
        <taxon>Laurasiatheria</taxon>
        <taxon>Artiodactyla</taxon>
        <taxon>Whippomorpha</taxon>
        <taxon>Cetacea</taxon>
        <taxon>Odontoceti</taxon>
        <taxon>Delphinidae</taxon>
        <taxon>Sousa</taxon>
    </lineage>
</organism>
<dbReference type="InterPro" id="IPR009837">
    <property type="entry name" value="MEPE"/>
</dbReference>
<evidence type="ECO:0000256" key="1">
    <source>
        <dbReference type="SAM" id="MobiDB-lite"/>
    </source>
</evidence>
<accession>A0A484GH19</accession>
<sequence length="636" mass="70663">MHTTDFAQSGPQRHGLRHKEDGMGPADPAHPTSRGRACFEHHVPKNSCSGISDPLPRNVLCQHQPSDHRPREDAWLPCLLRPRETMPSPFQGHVQGQESCQTLQPQAEKMKQDSVEEQRITYKGHHEKHGYYLFKFVYTSSGRKNQTDVKEEKNKDNIALPHSGQRRHQEPVPQENIVQEKEKDVSLPGTNENNKSTKSQNLLEDRQTMNKDYRISNKENAHNDLKTSIYPESTGSRGTEDGDNALSKLHDQEEYGKALIRNNMHHIMEPGAVTELLREENKENKARNVLSKVPAGANYAKAPSRIKKNHQRDSQAQNIPVKSKSTHRIQHNMDCLKQLPKAKQVSSDFEGSGYPDLQGQEDSSSPFSGDGPPFKDISGKGDAIRPDREGTDIQTEFSSPSEAETINPDVRGPGYNEIPEKEGNGGNTIGTRDETAQKANAADVSLVEGNNIIGSTDFKKLSGEEGSRVDGGSQNARQGEIEFHYPHAPTEDKRKDGGSDGAESTNEIPKNGKGSSRTDTEHSKRNQVTSNEKQRFPSKGKGQGQFIPSRGLDNEIKNEIGSHNGPNNEGTVITHSRKNYSVPHRRNNSMQNKGVSQSKGSWGYRKPHSKRRFRPPKKHDSSESSDSGSSSDSDGD</sequence>
<feature type="compositionally biased region" description="Low complexity" evidence="1">
    <location>
        <begin position="624"/>
        <end position="636"/>
    </location>
</feature>
<feature type="compositionally biased region" description="Polar residues" evidence="1">
    <location>
        <begin position="188"/>
        <end position="202"/>
    </location>
</feature>
<evidence type="ECO:0000313" key="3">
    <source>
        <dbReference type="Proteomes" id="UP000295264"/>
    </source>
</evidence>
<name>A0A484GH19_SOUCH</name>
<dbReference type="PANTHER" id="PTHR16510">
    <property type="entry name" value="EXTRACELLULAR MATRIX PHOSPHOGLYCOPROTEIN WITH ASARM MOTIF"/>
    <property type="match status" value="1"/>
</dbReference>
<feature type="compositionally biased region" description="Polar residues" evidence="1">
    <location>
        <begin position="564"/>
        <end position="574"/>
    </location>
</feature>
<reference evidence="2 3" key="1">
    <citation type="journal article" date="2018" name="Genomics">
        <title>Molecular footprints of inshore aquatic adaptation in Indo-Pacific humpback dolphin (Sousa chinensis).</title>
        <authorList>
            <person name="Ming Y."/>
            <person name="Jian J."/>
            <person name="Yu F."/>
            <person name="Yu X."/>
            <person name="Wang J."/>
            <person name="Liu W."/>
        </authorList>
    </citation>
    <scope>NUCLEOTIDE SEQUENCE [LARGE SCALE GENOMIC DNA]</scope>
    <source>
        <strain evidence="2">MY-2018</strain>
        <tissue evidence="2">Skin</tissue>
    </source>
</reference>
<feature type="region of interest" description="Disordered" evidence="1">
    <location>
        <begin position="300"/>
        <end position="328"/>
    </location>
</feature>
<feature type="compositionally biased region" description="Polar residues" evidence="1">
    <location>
        <begin position="588"/>
        <end position="600"/>
    </location>
</feature>
<dbReference type="GO" id="GO:0031214">
    <property type="term" value="P:biomineral tissue development"/>
    <property type="evidence" value="ECO:0007669"/>
    <property type="project" value="InterPro"/>
</dbReference>
<feature type="compositionally biased region" description="Polar residues" evidence="1">
    <location>
        <begin position="502"/>
        <end position="515"/>
    </location>
</feature>
<feature type="compositionally biased region" description="Polar residues" evidence="1">
    <location>
        <begin position="392"/>
        <end position="404"/>
    </location>
</feature>
<feature type="compositionally biased region" description="Polar residues" evidence="1">
    <location>
        <begin position="1"/>
        <end position="11"/>
    </location>
</feature>
<feature type="compositionally biased region" description="Basic and acidic residues" evidence="1">
    <location>
        <begin position="457"/>
        <end position="468"/>
    </location>
</feature>
<proteinExistence type="predicted"/>
<feature type="compositionally biased region" description="Basic and acidic residues" evidence="1">
    <location>
        <begin position="203"/>
        <end position="225"/>
    </location>
</feature>
<evidence type="ECO:0000313" key="2">
    <source>
        <dbReference type="EMBL" id="TEA34839.1"/>
    </source>
</evidence>
<dbReference type="EMBL" id="QWLN02008471">
    <property type="protein sequence ID" value="TEA34839.1"/>
    <property type="molecule type" value="Genomic_DNA"/>
</dbReference>
<feature type="region of interest" description="Disordered" evidence="1">
    <location>
        <begin position="1"/>
        <end position="36"/>
    </location>
</feature>
<dbReference type="GO" id="GO:1990430">
    <property type="term" value="F:extracellular matrix protein binding"/>
    <property type="evidence" value="ECO:0007669"/>
    <property type="project" value="TreeGrafter"/>
</dbReference>
<dbReference type="PANTHER" id="PTHR16510:SF4">
    <property type="entry name" value="MATRIX EXTRACELLULAR PHOSPHOGLYCOPROTEIN"/>
    <property type="match status" value="1"/>
</dbReference>
<gene>
    <name evidence="2" type="ORF">DBR06_SOUSAS4310017</name>
</gene>
<protein>
    <recommendedName>
        <fullName evidence="4">Matrix extracellular phosphoglycoprotein</fullName>
    </recommendedName>
</protein>